<dbReference type="PANTHER" id="PTHR30373:SF2">
    <property type="entry name" value="UPF0603 PROTEIN YGCG"/>
    <property type="match status" value="1"/>
</dbReference>
<proteinExistence type="predicted"/>
<dbReference type="Gene3D" id="3.10.310.50">
    <property type="match status" value="1"/>
</dbReference>
<name>A0A679HU05_9RHOO</name>
<reference evidence="2" key="1">
    <citation type="submission" date="2020-01" db="EMBL/GenBank/DDBJ databases">
        <title>Phosphoaccumulans saitamaens gen. nov., sp. nov., a polyphosphate accumulating bacterium isolated from surface river water.</title>
        <authorList>
            <person name="Watanabe K."/>
            <person name="Suda W."/>
        </authorList>
    </citation>
    <scope>NUCLEOTIDE SEQUENCE [LARGE SCALE GENOMIC DNA]</scope>
    <source>
        <strain evidence="2">ICHIAU1</strain>
    </source>
</reference>
<keyword evidence="2" id="KW-1185">Reference proteome</keyword>
<dbReference type="AlphaFoldDB" id="A0A679HU05"/>
<dbReference type="InterPro" id="IPR007621">
    <property type="entry name" value="TPM_dom"/>
</dbReference>
<dbReference type="RefSeq" id="WP_162050184.1">
    <property type="nucleotide sequence ID" value="NZ_AP019011.1"/>
</dbReference>
<organism evidence="1 2">
    <name type="scientific">Fluviibacter phosphoraccumulans</name>
    <dbReference type="NCBI Taxonomy" id="1751046"/>
    <lineage>
        <taxon>Bacteria</taxon>
        <taxon>Pseudomonadati</taxon>
        <taxon>Pseudomonadota</taxon>
        <taxon>Betaproteobacteria</taxon>
        <taxon>Rhodocyclales</taxon>
        <taxon>Fluviibacteraceae</taxon>
        <taxon>Fluviibacter</taxon>
    </lineage>
</organism>
<dbReference type="OrthoDB" id="9810918at2"/>
<sequence>MFEFQFSQIKTIRFLAFIPILIALCLPQFSQAQQAVPVLSARVIDQTGTLSSSQVASLDQVLSTFEKRKGSQLAVLIVPTTAPESIEQFGIRVADQWKLGRKKVDDGTVLIIAKADRTLRIEVGYGLEGALTDATSKRIIDDIIVPRFKQKDFYGGVSAGVQSIIAVIDGETLPSTAKSDQITEDDVYQVAPAVFIAALILGGLMRSILGRMKGALVTGGFIALVAWFVLGAISMALLAGSLAFIVALSGIGIGGRGIGGGRGGGGGFRGGGGGFGGGGASGRW</sequence>
<dbReference type="Proteomes" id="UP000463961">
    <property type="component" value="Chromosome"/>
</dbReference>
<evidence type="ECO:0000313" key="1">
    <source>
        <dbReference type="EMBL" id="BBU69066.1"/>
    </source>
</evidence>
<gene>
    <name evidence="1" type="ORF">ICHIAU1_13490</name>
</gene>
<dbReference type="PANTHER" id="PTHR30373">
    <property type="entry name" value="UPF0603 PROTEIN YGCG"/>
    <property type="match status" value="1"/>
</dbReference>
<dbReference type="EMBL" id="AP022345">
    <property type="protein sequence ID" value="BBU69066.1"/>
    <property type="molecule type" value="Genomic_DNA"/>
</dbReference>
<protein>
    <submittedName>
        <fullName evidence="1">Uncharacterized protein</fullName>
    </submittedName>
</protein>
<accession>A0A679HU05</accession>
<dbReference type="Pfam" id="PF04536">
    <property type="entry name" value="TPM_phosphatase"/>
    <property type="match status" value="1"/>
</dbReference>
<evidence type="ECO:0000313" key="2">
    <source>
        <dbReference type="Proteomes" id="UP000463961"/>
    </source>
</evidence>